<evidence type="ECO:0000313" key="1">
    <source>
        <dbReference type="EMBL" id="KAJ7404706.1"/>
    </source>
</evidence>
<evidence type="ECO:0000313" key="2">
    <source>
        <dbReference type="Proteomes" id="UP001145742"/>
    </source>
</evidence>
<accession>A0ABQ9CLA6</accession>
<reference evidence="1" key="1">
    <citation type="submission" date="2019-10" db="EMBL/GenBank/DDBJ databases">
        <authorList>
            <person name="Soares A.E.R."/>
            <person name="Aleixo A."/>
            <person name="Schneider P."/>
            <person name="Miyaki C.Y."/>
            <person name="Schneider M.P."/>
            <person name="Mello C."/>
            <person name="Vasconcelos A.T.R."/>
        </authorList>
    </citation>
    <scope>NUCLEOTIDE SEQUENCE</scope>
    <source>
        <tissue evidence="1">Muscle</tissue>
    </source>
</reference>
<keyword evidence="2" id="KW-1185">Reference proteome</keyword>
<sequence>MNKVEEVVQALEQRFPAAWGDDHGEAAEPKEVYDGAEIQLQPLEDATGAYGCLEPVNLWEAHAGVGLPAGLVTP</sequence>
<gene>
    <name evidence="1" type="ORF">WISP_143699</name>
</gene>
<organism evidence="1 2">
    <name type="scientific">Willisornis vidua</name>
    <name type="common">Xingu scale-backed antbird</name>
    <dbReference type="NCBI Taxonomy" id="1566151"/>
    <lineage>
        <taxon>Eukaryota</taxon>
        <taxon>Metazoa</taxon>
        <taxon>Chordata</taxon>
        <taxon>Craniata</taxon>
        <taxon>Vertebrata</taxon>
        <taxon>Euteleostomi</taxon>
        <taxon>Archelosauria</taxon>
        <taxon>Archosauria</taxon>
        <taxon>Dinosauria</taxon>
        <taxon>Saurischia</taxon>
        <taxon>Theropoda</taxon>
        <taxon>Coelurosauria</taxon>
        <taxon>Aves</taxon>
        <taxon>Neognathae</taxon>
        <taxon>Neoaves</taxon>
        <taxon>Telluraves</taxon>
        <taxon>Australaves</taxon>
        <taxon>Passeriformes</taxon>
        <taxon>Thamnophilidae</taxon>
        <taxon>Willisornis</taxon>
    </lineage>
</organism>
<dbReference type="EMBL" id="WHWB01034754">
    <property type="protein sequence ID" value="KAJ7404706.1"/>
    <property type="molecule type" value="Genomic_DNA"/>
</dbReference>
<name>A0ABQ9CLA6_9PASS</name>
<dbReference type="Proteomes" id="UP001145742">
    <property type="component" value="Unassembled WGS sequence"/>
</dbReference>
<comment type="caution">
    <text evidence="1">The sequence shown here is derived from an EMBL/GenBank/DDBJ whole genome shotgun (WGS) entry which is preliminary data.</text>
</comment>
<proteinExistence type="predicted"/>
<protein>
    <submittedName>
        <fullName evidence="1">Uncharacterized protein</fullName>
    </submittedName>
</protein>